<dbReference type="CDD" id="cd00093">
    <property type="entry name" value="HTH_XRE"/>
    <property type="match status" value="1"/>
</dbReference>
<dbReference type="SMART" id="SM00530">
    <property type="entry name" value="HTH_XRE"/>
    <property type="match status" value="1"/>
</dbReference>
<dbReference type="RefSeq" id="WP_142614634.1">
    <property type="nucleotide sequence ID" value="NZ_VIJZ01000012.1"/>
</dbReference>
<evidence type="ECO:0000313" key="6">
    <source>
        <dbReference type="Proteomes" id="UP000319219"/>
    </source>
</evidence>
<comment type="caution">
    <text evidence="5">The sequence shown here is derived from an EMBL/GenBank/DDBJ whole genome shotgun (WGS) entry which is preliminary data.</text>
</comment>
<proteinExistence type="predicted"/>
<organism evidence="5 6">
    <name type="scientific">Paenibacillus ottowii</name>
    <dbReference type="NCBI Taxonomy" id="2315729"/>
    <lineage>
        <taxon>Bacteria</taxon>
        <taxon>Bacillati</taxon>
        <taxon>Bacillota</taxon>
        <taxon>Bacilli</taxon>
        <taxon>Bacillales</taxon>
        <taxon>Paenibacillaceae</taxon>
        <taxon>Paenibacillus</taxon>
    </lineage>
</organism>
<name>A0ABY3AZS4_9BACL</name>
<dbReference type="PANTHER" id="PTHR46797:SF23">
    <property type="entry name" value="HTH-TYPE TRANSCRIPTIONAL REGULATOR SUTR"/>
    <property type="match status" value="1"/>
</dbReference>
<dbReference type="PANTHER" id="PTHR46797">
    <property type="entry name" value="HTH-TYPE TRANSCRIPTIONAL REGULATOR"/>
    <property type="match status" value="1"/>
</dbReference>
<dbReference type="PROSITE" id="PS50943">
    <property type="entry name" value="HTH_CROC1"/>
    <property type="match status" value="1"/>
</dbReference>
<keyword evidence="1" id="KW-0805">Transcription regulation</keyword>
<dbReference type="InterPro" id="IPR010982">
    <property type="entry name" value="Lambda_DNA-bd_dom_sf"/>
</dbReference>
<reference evidence="5 6" key="1">
    <citation type="submission" date="2019-07" db="EMBL/GenBank/DDBJ databases">
        <title>Paenibacillus ottowii sp. nov. isolated from a fermentation system processing bovine manure.</title>
        <authorList>
            <person name="Velazquez L.F."/>
            <person name="Rajbanshi S."/>
            <person name="Guan S."/>
            <person name="Hinchee M."/>
            <person name="Welsh A."/>
        </authorList>
    </citation>
    <scope>NUCLEOTIDE SEQUENCE [LARGE SCALE GENOMIC DNA]</scope>
    <source>
        <strain evidence="5 6">MS2379</strain>
    </source>
</reference>
<dbReference type="InterPro" id="IPR050807">
    <property type="entry name" value="TransReg_Diox_bact_type"/>
</dbReference>
<evidence type="ECO:0000259" key="4">
    <source>
        <dbReference type="PROSITE" id="PS50943"/>
    </source>
</evidence>
<dbReference type="Gene3D" id="1.10.260.40">
    <property type="entry name" value="lambda repressor-like DNA-binding domains"/>
    <property type="match status" value="1"/>
</dbReference>
<evidence type="ECO:0000313" key="5">
    <source>
        <dbReference type="EMBL" id="TQR95528.1"/>
    </source>
</evidence>
<dbReference type="Proteomes" id="UP000319219">
    <property type="component" value="Unassembled WGS sequence"/>
</dbReference>
<evidence type="ECO:0000256" key="3">
    <source>
        <dbReference type="ARBA" id="ARBA00023163"/>
    </source>
</evidence>
<evidence type="ECO:0000256" key="2">
    <source>
        <dbReference type="ARBA" id="ARBA00023125"/>
    </source>
</evidence>
<sequence>MANNIRSLFGQKVRQIRLSKSNVSQEKLAFECDLHRTYISDIERGTRNVSLDNIDKIAKALDVQPKDLLDFTTIDNIEQKK</sequence>
<feature type="domain" description="HTH cro/C1-type" evidence="4">
    <location>
        <begin position="13"/>
        <end position="68"/>
    </location>
</feature>
<gene>
    <name evidence="5" type="ORF">FKV70_22690</name>
</gene>
<evidence type="ECO:0000256" key="1">
    <source>
        <dbReference type="ARBA" id="ARBA00023015"/>
    </source>
</evidence>
<keyword evidence="6" id="KW-1185">Reference proteome</keyword>
<keyword evidence="3" id="KW-0804">Transcription</keyword>
<keyword evidence="2" id="KW-0238">DNA-binding</keyword>
<protein>
    <submittedName>
        <fullName evidence="5">Helix-turn-helix transcriptional regulator</fullName>
    </submittedName>
</protein>
<dbReference type="InterPro" id="IPR001387">
    <property type="entry name" value="Cro/C1-type_HTH"/>
</dbReference>
<dbReference type="SUPFAM" id="SSF47413">
    <property type="entry name" value="lambda repressor-like DNA-binding domains"/>
    <property type="match status" value="1"/>
</dbReference>
<dbReference type="Pfam" id="PF01381">
    <property type="entry name" value="HTH_3"/>
    <property type="match status" value="1"/>
</dbReference>
<dbReference type="EMBL" id="VIJZ01000012">
    <property type="protein sequence ID" value="TQR95528.1"/>
    <property type="molecule type" value="Genomic_DNA"/>
</dbReference>
<accession>A0ABY3AZS4</accession>